<sequence length="266" mass="28542">MKSSLSRLIRRRPSYQQDLTITPYTVRHPEQCHDEPDTAPSATLCNTHVDKETYCHSNGVVRRSVTAPVSTAFDSSFGSDSSQSITNLAPLGTPLPHLLDLTIQQLPTRVKNIAPLNIVSRTMSRKATPVARLEAPAPQEPRTFAPGEVGLGIAAVMGDILSQLRDVEMESLSGFALALIDNSIVVDVDSESEPPTPMPATPTDLNVGPLAQGKKGFEGGEEVSSLGDLDCGDAVWPVGYKAGARTSDDQWCSLVNLDSYGEVKML</sequence>
<evidence type="ECO:0000313" key="1">
    <source>
        <dbReference type="EMBL" id="TFL02395.1"/>
    </source>
</evidence>
<dbReference type="EMBL" id="ML178822">
    <property type="protein sequence ID" value="TFL02395.1"/>
    <property type="molecule type" value="Genomic_DNA"/>
</dbReference>
<reference evidence="1 2" key="1">
    <citation type="journal article" date="2019" name="Nat. Ecol. Evol.">
        <title>Megaphylogeny resolves global patterns of mushroom evolution.</title>
        <authorList>
            <person name="Varga T."/>
            <person name="Krizsan K."/>
            <person name="Foldi C."/>
            <person name="Dima B."/>
            <person name="Sanchez-Garcia M."/>
            <person name="Sanchez-Ramirez S."/>
            <person name="Szollosi G.J."/>
            <person name="Szarkandi J.G."/>
            <person name="Papp V."/>
            <person name="Albert L."/>
            <person name="Andreopoulos W."/>
            <person name="Angelini C."/>
            <person name="Antonin V."/>
            <person name="Barry K.W."/>
            <person name="Bougher N.L."/>
            <person name="Buchanan P."/>
            <person name="Buyck B."/>
            <person name="Bense V."/>
            <person name="Catcheside P."/>
            <person name="Chovatia M."/>
            <person name="Cooper J."/>
            <person name="Damon W."/>
            <person name="Desjardin D."/>
            <person name="Finy P."/>
            <person name="Geml J."/>
            <person name="Haridas S."/>
            <person name="Hughes K."/>
            <person name="Justo A."/>
            <person name="Karasinski D."/>
            <person name="Kautmanova I."/>
            <person name="Kiss B."/>
            <person name="Kocsube S."/>
            <person name="Kotiranta H."/>
            <person name="LaButti K.M."/>
            <person name="Lechner B.E."/>
            <person name="Liimatainen K."/>
            <person name="Lipzen A."/>
            <person name="Lukacs Z."/>
            <person name="Mihaltcheva S."/>
            <person name="Morgado L.N."/>
            <person name="Niskanen T."/>
            <person name="Noordeloos M.E."/>
            <person name="Ohm R.A."/>
            <person name="Ortiz-Santana B."/>
            <person name="Ovrebo C."/>
            <person name="Racz N."/>
            <person name="Riley R."/>
            <person name="Savchenko A."/>
            <person name="Shiryaev A."/>
            <person name="Soop K."/>
            <person name="Spirin V."/>
            <person name="Szebenyi C."/>
            <person name="Tomsovsky M."/>
            <person name="Tulloss R.E."/>
            <person name="Uehling J."/>
            <person name="Grigoriev I.V."/>
            <person name="Vagvolgyi C."/>
            <person name="Papp T."/>
            <person name="Martin F.M."/>
            <person name="Miettinen O."/>
            <person name="Hibbett D.S."/>
            <person name="Nagy L.G."/>
        </authorList>
    </citation>
    <scope>NUCLEOTIDE SEQUENCE [LARGE SCALE GENOMIC DNA]</scope>
    <source>
        <strain evidence="1 2">CBS 309.79</strain>
    </source>
</reference>
<name>A0A5C3QK47_9AGAR</name>
<protein>
    <submittedName>
        <fullName evidence="1">Uncharacterized protein</fullName>
    </submittedName>
</protein>
<evidence type="ECO:0000313" key="2">
    <source>
        <dbReference type="Proteomes" id="UP000305067"/>
    </source>
</evidence>
<accession>A0A5C3QK47</accession>
<keyword evidence="2" id="KW-1185">Reference proteome</keyword>
<organism evidence="1 2">
    <name type="scientific">Pterulicium gracile</name>
    <dbReference type="NCBI Taxonomy" id="1884261"/>
    <lineage>
        <taxon>Eukaryota</taxon>
        <taxon>Fungi</taxon>
        <taxon>Dikarya</taxon>
        <taxon>Basidiomycota</taxon>
        <taxon>Agaricomycotina</taxon>
        <taxon>Agaricomycetes</taxon>
        <taxon>Agaricomycetidae</taxon>
        <taxon>Agaricales</taxon>
        <taxon>Pleurotineae</taxon>
        <taxon>Pterulaceae</taxon>
        <taxon>Pterulicium</taxon>
    </lineage>
</organism>
<dbReference type="Proteomes" id="UP000305067">
    <property type="component" value="Unassembled WGS sequence"/>
</dbReference>
<proteinExistence type="predicted"/>
<dbReference type="AlphaFoldDB" id="A0A5C3QK47"/>
<gene>
    <name evidence="1" type="ORF">BDV98DRAFT_565747</name>
</gene>